<dbReference type="InterPro" id="IPR029068">
    <property type="entry name" value="Glyas_Bleomycin-R_OHBP_Dase"/>
</dbReference>
<evidence type="ECO:0000313" key="3">
    <source>
        <dbReference type="Proteomes" id="UP000586042"/>
    </source>
</evidence>
<evidence type="ECO:0000259" key="1">
    <source>
        <dbReference type="PROSITE" id="PS51819"/>
    </source>
</evidence>
<protein>
    <submittedName>
        <fullName evidence="2">VOC family protein</fullName>
    </submittedName>
</protein>
<dbReference type="PANTHER" id="PTHR35908">
    <property type="entry name" value="HYPOTHETICAL FUSION PROTEIN"/>
    <property type="match status" value="1"/>
</dbReference>
<organism evidence="2 3">
    <name type="scientific">Nonomuraea montanisoli</name>
    <dbReference type="NCBI Taxonomy" id="2741721"/>
    <lineage>
        <taxon>Bacteria</taxon>
        <taxon>Bacillati</taxon>
        <taxon>Actinomycetota</taxon>
        <taxon>Actinomycetes</taxon>
        <taxon>Streptosporangiales</taxon>
        <taxon>Streptosporangiaceae</taxon>
        <taxon>Nonomuraea</taxon>
    </lineage>
</organism>
<dbReference type="AlphaFoldDB" id="A0A7Y6IDR5"/>
<comment type="caution">
    <text evidence="2">The sequence shown here is derived from an EMBL/GenBank/DDBJ whole genome shotgun (WGS) entry which is preliminary data.</text>
</comment>
<dbReference type="Gene3D" id="3.10.180.10">
    <property type="entry name" value="2,3-Dihydroxybiphenyl 1,2-Dioxygenase, domain 1"/>
    <property type="match status" value="1"/>
</dbReference>
<evidence type="ECO:0000313" key="2">
    <source>
        <dbReference type="EMBL" id="NUW36402.1"/>
    </source>
</evidence>
<dbReference type="InterPro" id="IPR037523">
    <property type="entry name" value="VOC_core"/>
</dbReference>
<accession>A0A7Y6IDR5</accession>
<gene>
    <name evidence="2" type="ORF">HTZ77_34075</name>
</gene>
<dbReference type="InterPro" id="IPR041581">
    <property type="entry name" value="Glyoxalase_6"/>
</dbReference>
<dbReference type="RefSeq" id="WP_175593853.1">
    <property type="nucleotide sequence ID" value="NZ_JABWGN010000015.1"/>
</dbReference>
<dbReference type="PANTHER" id="PTHR35908:SF1">
    <property type="entry name" value="CONSERVED PROTEIN"/>
    <property type="match status" value="1"/>
</dbReference>
<dbReference type="Pfam" id="PF18029">
    <property type="entry name" value="Glyoxalase_6"/>
    <property type="match status" value="1"/>
</dbReference>
<dbReference type="PROSITE" id="PS51819">
    <property type="entry name" value="VOC"/>
    <property type="match status" value="1"/>
</dbReference>
<dbReference type="SUPFAM" id="SSF54593">
    <property type="entry name" value="Glyoxalase/Bleomycin resistance protein/Dihydroxybiphenyl dioxygenase"/>
    <property type="match status" value="1"/>
</dbReference>
<keyword evidence="3" id="KW-1185">Reference proteome</keyword>
<proteinExistence type="predicted"/>
<name>A0A7Y6IDR5_9ACTN</name>
<dbReference type="EMBL" id="JABWGN010000015">
    <property type="protein sequence ID" value="NUW36402.1"/>
    <property type="molecule type" value="Genomic_DNA"/>
</dbReference>
<sequence length="125" mass="13959">MTTKAKLLAVTLDCAEPKKLAEFYHQVTGFDVQYSEDEYAAVGNGTTAIYFGRVPEREPAPWPGPAKQFHLDFRVPDVEKAVEEYIALGATKPDFQPGVSEEEGVRWIVLRDPEGHLFCVCPDQS</sequence>
<dbReference type="Proteomes" id="UP000586042">
    <property type="component" value="Unassembled WGS sequence"/>
</dbReference>
<dbReference type="CDD" id="cd06587">
    <property type="entry name" value="VOC"/>
    <property type="match status" value="1"/>
</dbReference>
<reference evidence="2 3" key="1">
    <citation type="submission" date="2020-06" db="EMBL/GenBank/DDBJ databases">
        <title>Nonomuraea sp. SMC257, a novel actinomycete isolated from soil.</title>
        <authorList>
            <person name="Chanama M."/>
        </authorList>
    </citation>
    <scope>NUCLEOTIDE SEQUENCE [LARGE SCALE GENOMIC DNA]</scope>
    <source>
        <strain evidence="2 3">SMC257</strain>
    </source>
</reference>
<feature type="domain" description="VOC" evidence="1">
    <location>
        <begin position="6"/>
        <end position="123"/>
    </location>
</feature>